<evidence type="ECO:0000259" key="6">
    <source>
        <dbReference type="PROSITE" id="PS50089"/>
    </source>
</evidence>
<feature type="domain" description="Tudor" evidence="8">
    <location>
        <begin position="1390"/>
        <end position="1448"/>
    </location>
</feature>
<evidence type="ECO:0000313" key="9">
    <source>
        <dbReference type="EMBL" id="JAI37690.1"/>
    </source>
</evidence>
<dbReference type="InterPro" id="IPR013083">
    <property type="entry name" value="Znf_RING/FYVE/PHD"/>
</dbReference>
<dbReference type="PROSITE" id="PS50304">
    <property type="entry name" value="TUDOR"/>
    <property type="match status" value="2"/>
</dbReference>
<evidence type="ECO:0000256" key="4">
    <source>
        <dbReference type="PROSITE-ProRule" id="PRU00024"/>
    </source>
</evidence>
<dbReference type="Pfam" id="PF14634">
    <property type="entry name" value="zf-RING_5"/>
    <property type="match status" value="1"/>
</dbReference>
<feature type="domain" description="B box-type" evidence="7">
    <location>
        <begin position="198"/>
        <end position="245"/>
    </location>
</feature>
<dbReference type="SUPFAM" id="SSF57845">
    <property type="entry name" value="B-box zinc-binding domain"/>
    <property type="match status" value="1"/>
</dbReference>
<reference evidence="9" key="1">
    <citation type="submission" date="2015-06" db="EMBL/GenBank/DDBJ databases">
        <authorList>
            <person name="Hoefler B.C."/>
            <person name="Straight P.D."/>
        </authorList>
    </citation>
    <scope>NUCLEOTIDE SEQUENCE</scope>
</reference>
<dbReference type="SMART" id="SM00184">
    <property type="entry name" value="RING"/>
    <property type="match status" value="1"/>
</dbReference>
<organism evidence="9">
    <name type="scientific">Bactrocera latifrons</name>
    <name type="common">Malaysian fruit fly</name>
    <name type="synonym">Chaetodacus latifrons</name>
    <dbReference type="NCBI Taxonomy" id="174628"/>
    <lineage>
        <taxon>Eukaryota</taxon>
        <taxon>Metazoa</taxon>
        <taxon>Ecdysozoa</taxon>
        <taxon>Arthropoda</taxon>
        <taxon>Hexapoda</taxon>
        <taxon>Insecta</taxon>
        <taxon>Pterygota</taxon>
        <taxon>Neoptera</taxon>
        <taxon>Endopterygota</taxon>
        <taxon>Diptera</taxon>
        <taxon>Brachycera</taxon>
        <taxon>Muscomorpha</taxon>
        <taxon>Tephritoidea</taxon>
        <taxon>Tephritidae</taxon>
        <taxon>Bactrocera</taxon>
        <taxon>Bactrocera</taxon>
    </lineage>
</organism>
<dbReference type="Gene3D" id="2.40.50.90">
    <property type="match status" value="3"/>
</dbReference>
<name>A0A0K8VGM6_BACLA</name>
<evidence type="ECO:0000259" key="7">
    <source>
        <dbReference type="PROSITE" id="PS50119"/>
    </source>
</evidence>
<evidence type="ECO:0000256" key="3">
    <source>
        <dbReference type="ARBA" id="ARBA00022833"/>
    </source>
</evidence>
<dbReference type="GO" id="GO:0005737">
    <property type="term" value="C:cytoplasm"/>
    <property type="evidence" value="ECO:0007669"/>
    <property type="project" value="UniProtKB-ARBA"/>
</dbReference>
<dbReference type="CDD" id="cd19756">
    <property type="entry name" value="Bbox2"/>
    <property type="match status" value="1"/>
</dbReference>
<dbReference type="PANTHER" id="PTHR16442:SF1">
    <property type="entry name" value="RING FINGER PROTEIN 17"/>
    <property type="match status" value="1"/>
</dbReference>
<evidence type="ECO:0000256" key="5">
    <source>
        <dbReference type="SAM" id="MobiDB-lite"/>
    </source>
</evidence>
<dbReference type="Gene3D" id="2.30.30.140">
    <property type="match status" value="4"/>
</dbReference>
<evidence type="ECO:0000256" key="1">
    <source>
        <dbReference type="ARBA" id="ARBA00022723"/>
    </source>
</evidence>
<feature type="domain" description="RING-type" evidence="6">
    <location>
        <begin position="53"/>
        <end position="105"/>
    </location>
</feature>
<dbReference type="PANTHER" id="PTHR16442">
    <property type="entry name" value="RING FINGER PROTEIN 17"/>
    <property type="match status" value="1"/>
</dbReference>
<dbReference type="Gene3D" id="3.30.160.60">
    <property type="entry name" value="Classic Zinc Finger"/>
    <property type="match status" value="1"/>
</dbReference>
<dbReference type="EMBL" id="GDHF01014624">
    <property type="protein sequence ID" value="JAI37690.1"/>
    <property type="molecule type" value="Transcribed_RNA"/>
</dbReference>
<dbReference type="Gene3D" id="4.10.830.40">
    <property type="match status" value="1"/>
</dbReference>
<dbReference type="InterPro" id="IPR000315">
    <property type="entry name" value="Znf_B-box"/>
</dbReference>
<feature type="compositionally biased region" description="Polar residues" evidence="5">
    <location>
        <begin position="527"/>
        <end position="538"/>
    </location>
</feature>
<dbReference type="Gene3D" id="3.30.40.10">
    <property type="entry name" value="Zinc/RING finger domain, C3HC4 (zinc finger)"/>
    <property type="match status" value="1"/>
</dbReference>
<dbReference type="SUPFAM" id="SSF63748">
    <property type="entry name" value="Tudor/PWWP/MBT"/>
    <property type="match status" value="3"/>
</dbReference>
<dbReference type="InterPro" id="IPR002999">
    <property type="entry name" value="Tudor"/>
</dbReference>
<evidence type="ECO:0000259" key="8">
    <source>
        <dbReference type="PROSITE" id="PS50304"/>
    </source>
</evidence>
<keyword evidence="2 4" id="KW-0863">Zinc-finger</keyword>
<dbReference type="GO" id="GO:0008270">
    <property type="term" value="F:zinc ion binding"/>
    <property type="evidence" value="ECO:0007669"/>
    <property type="project" value="UniProtKB-KW"/>
</dbReference>
<dbReference type="SUPFAM" id="SSF57850">
    <property type="entry name" value="RING/U-box"/>
    <property type="match status" value="1"/>
</dbReference>
<keyword evidence="1" id="KW-0479">Metal-binding</keyword>
<feature type="region of interest" description="Disordered" evidence="5">
    <location>
        <begin position="500"/>
        <end position="540"/>
    </location>
</feature>
<dbReference type="Pfam" id="PF00567">
    <property type="entry name" value="TUDOR"/>
    <property type="match status" value="3"/>
</dbReference>
<keyword evidence="3" id="KW-0862">Zinc</keyword>
<dbReference type="CDD" id="cd19757">
    <property type="entry name" value="Bbox1"/>
    <property type="match status" value="1"/>
</dbReference>
<gene>
    <name evidence="9" type="primary">tdrd1_1</name>
    <name evidence="9" type="ORF">c0_g2_i1</name>
</gene>
<accession>A0A0K8VGM6</accession>
<evidence type="ECO:0000256" key="2">
    <source>
        <dbReference type="ARBA" id="ARBA00022771"/>
    </source>
</evidence>
<dbReference type="OrthoDB" id="5800423at2759"/>
<dbReference type="PROSITE" id="PS50089">
    <property type="entry name" value="ZF_RING_2"/>
    <property type="match status" value="1"/>
</dbReference>
<dbReference type="InterPro" id="IPR017907">
    <property type="entry name" value="Znf_RING_CS"/>
</dbReference>
<dbReference type="PROSITE" id="PS50119">
    <property type="entry name" value="ZF_BBOX"/>
    <property type="match status" value="1"/>
</dbReference>
<dbReference type="PROSITE" id="PS00518">
    <property type="entry name" value="ZF_RING_1"/>
    <property type="match status" value="1"/>
</dbReference>
<dbReference type="InterPro" id="IPR035437">
    <property type="entry name" value="SNase_OB-fold_sf"/>
</dbReference>
<feature type="compositionally biased region" description="Basic residues" evidence="5">
    <location>
        <begin position="502"/>
        <end position="518"/>
    </location>
</feature>
<proteinExistence type="predicted"/>
<dbReference type="SMART" id="SM00333">
    <property type="entry name" value="TUDOR"/>
    <property type="match status" value="3"/>
</dbReference>
<dbReference type="CDD" id="cd20379">
    <property type="entry name" value="Tudor_dTUD-like"/>
    <property type="match status" value="2"/>
</dbReference>
<protein>
    <submittedName>
        <fullName evidence="9">Tudor domain-containing protein 1</fullName>
    </submittedName>
</protein>
<dbReference type="InterPro" id="IPR001841">
    <property type="entry name" value="Znf_RING"/>
</dbReference>
<sequence>MFPIHAESRKTITREKSGAMTVSTVDKMQSLNQPAKLFDNKFVVTVLRNTRCCPKCRSEYSTNYDLRMGDLHVKSNRPFLLSCGHNMCENCIYQNHQNLVCSVCQIPIVIEKRNNAANSPNSQQKQQRHYTQPRHENFNVRDYFYMNFFLMGELNHLRFYRRESSANNTLMISDRGPLSPTSSGNRTLVSGTHIPSQRFVERCTECELELAVGLCRQCTVHYCRVCYDSIHMYGKALKRHSLVTLDKDRQVVKEAQLPRPAYCQQHRRVKDRYCHTCQLICCYVCVERMHKTHHGMLLVNENEGLQDEIGTILESVKMSRENLRKSQKDVKAIELQLEEYATQCLKDISEYFLQLHSFLQNEEARILEDFHNQCVEPQKIIRDAFSKLGETQSILNKMRTQLEQYQQKVPTDIYLRQVFDIYNAQLEQIDCRAQISKLPKSPFIFEVKQDLRKDFSQFYAYQYVDPKITVRLQPIYGDLKHSFSDRKSDSSDQMDVDCYIEKHKRKNNERNKKKKQQKLRYDDNEDASNSKTSDTESQGHLLRDKELVRISYVKSPEHFFVQTKHAIHQIRELSNKYVNFMQTDIIPKVITEGQYYMTYHNDDKQWYRGMVKKILTNDLYKVFLVDIGMQIEVPKGRFCEIDSKSLNIPFAAIRCAIHDIIPVGKSWNEEATNLLVEITNNHFVRVSIVERIKENMLSVDLIRTSGEEAISIRESFLYTGLAREMSGASNMPSPLKKISPMARTNQRLPKYSFHNGDMLVVKVTNIESPHMFYVMKLDAIEMAQRLKSDLNFQYNQPNEALQPVFLALPQMCCAVRIEDIWHRARIEEIHGGGKISVHLVDEGSQHEANWRQIFPLINKFRAQKEFTIKCALADIEPLQENSYAWTSEAIREFSQLAANPTLQMAILSTNQATIRVTLHVCKKHMDINIGAMLVSYGHCVATGESSQVVEVYKTPKKRVNLSNNTLTDAMQFRQVKGKDVTMQDVKETANIAGAEAKSAKPVKVLKRTSVKVVYVVDPGEFYIQIASLTTGIAKFHNQLQQAQNEDPSNTTSFSLCSQSTNNWFVGNHCLVNTKYKSDLTKQTHTTQTSSPSEWYRAIIIAIKADIEADLYTVFLRDIGATISDITSAQLRVIDHQWDRVTNAVHRCHLACIEPTGGTNAWSHSAIDCFKHTVSSFESLSATLQGKRMTGSNSLPIVLWGTITETDDPLAPCITKHSIINRILVKAGLAYSVQRLDVTEQLDKLLEMEFAEGEITMEEWNKNFMSNAALKEIDRRSQRPGNAFSAFDSDNSMKTDNHDTKLTPEIDFTLDLVVDSQACGEPTVFTSKAPEAWLQSKPINKSIFAAIPTYVDYKAIVYLHDAYDKDLLKHLREIIMKTYGEYEMPTTSIPKYTPGQACLVRYHVDKRLYRGIVQKKKKDDFIVQFIDYGNVESVKLHDLLPFAPFPKLPRIANKYRIEGIRAKSADGVYTTDVLDIIHVTVVEKLVSIRVATSELQNPIKACSMRVGNMDVAEYLISSGHVERDILPSDRFHKKTMRDKFKPSYKDLKAIADIESTMDNIDELTNENNALPVMEADKMFQFKHIKSDFF</sequence>
<dbReference type="SMART" id="SM00336">
    <property type="entry name" value="BBOX"/>
    <property type="match status" value="2"/>
</dbReference>
<feature type="domain" description="Tudor" evidence="8">
    <location>
        <begin position="589"/>
        <end position="648"/>
    </location>
</feature>